<evidence type="ECO:0000259" key="4">
    <source>
        <dbReference type="PROSITE" id="PS50902"/>
    </source>
</evidence>
<comment type="cofactor">
    <cofactor evidence="1">
        <name>FMN</name>
        <dbReference type="ChEBI" id="CHEBI:58210"/>
    </cofactor>
</comment>
<dbReference type="Proteomes" id="UP000252707">
    <property type="component" value="Unassembled WGS sequence"/>
</dbReference>
<name>A0A369CNZ5_9GAMM</name>
<dbReference type="GO" id="GO:0009055">
    <property type="term" value="F:electron transfer activity"/>
    <property type="evidence" value="ECO:0007669"/>
    <property type="project" value="InterPro"/>
</dbReference>
<dbReference type="Gene3D" id="3.40.50.360">
    <property type="match status" value="1"/>
</dbReference>
<dbReference type="PROSITE" id="PS50902">
    <property type="entry name" value="FLAVODOXIN_LIKE"/>
    <property type="match status" value="1"/>
</dbReference>
<dbReference type="InterPro" id="IPR001226">
    <property type="entry name" value="Flavodoxin_CS"/>
</dbReference>
<keyword evidence="3" id="KW-0288">FMN</keyword>
<proteinExistence type="predicted"/>
<gene>
    <name evidence="5" type="ORF">DFQ59_101911</name>
</gene>
<dbReference type="Pfam" id="PF03358">
    <property type="entry name" value="FMN_red"/>
    <property type="match status" value="1"/>
</dbReference>
<evidence type="ECO:0000313" key="5">
    <source>
        <dbReference type="EMBL" id="RCX33604.1"/>
    </source>
</evidence>
<dbReference type="AlphaFoldDB" id="A0A369CNZ5"/>
<dbReference type="PROSITE" id="PS00201">
    <property type="entry name" value="FLAVODOXIN"/>
    <property type="match status" value="1"/>
</dbReference>
<dbReference type="GO" id="GO:0016020">
    <property type="term" value="C:membrane"/>
    <property type="evidence" value="ECO:0007669"/>
    <property type="project" value="TreeGrafter"/>
</dbReference>
<dbReference type="EMBL" id="QPJY01000001">
    <property type="protein sequence ID" value="RCX33604.1"/>
    <property type="molecule type" value="Genomic_DNA"/>
</dbReference>
<dbReference type="GO" id="GO:0003955">
    <property type="term" value="F:NAD(P)H dehydrogenase (quinone) activity"/>
    <property type="evidence" value="ECO:0007669"/>
    <property type="project" value="TreeGrafter"/>
</dbReference>
<keyword evidence="6" id="KW-1185">Reference proteome</keyword>
<evidence type="ECO:0000256" key="3">
    <source>
        <dbReference type="ARBA" id="ARBA00022643"/>
    </source>
</evidence>
<dbReference type="InterPro" id="IPR029039">
    <property type="entry name" value="Flavoprotein-like_sf"/>
</dbReference>
<evidence type="ECO:0000313" key="6">
    <source>
        <dbReference type="Proteomes" id="UP000252707"/>
    </source>
</evidence>
<dbReference type="PANTHER" id="PTHR30546">
    <property type="entry name" value="FLAVODOXIN-RELATED PROTEIN WRBA-RELATED"/>
    <property type="match status" value="1"/>
</dbReference>
<sequence>MTKVAVVYHSGYGHTARQARSVVAGAAGVPGVEAVPVPVEEAEARWGELEAADAIIFGSPTYMGSVSAPFKQFMDQSSKTWSRQGWKDKLAAGFTNSASWSGDKLNTLIQMAVFAGQHGMIWVPLGLPPGNNTSTARSTDLNRVGSYLGAMAQSNADQDADAVPPPADLETARELGRRVGEMAVTFARGRNALAA</sequence>
<evidence type="ECO:0000256" key="2">
    <source>
        <dbReference type="ARBA" id="ARBA00022630"/>
    </source>
</evidence>
<accession>A0A369CNZ5</accession>
<organism evidence="5 6">
    <name type="scientific">Thioalbus denitrificans</name>
    <dbReference type="NCBI Taxonomy" id="547122"/>
    <lineage>
        <taxon>Bacteria</taxon>
        <taxon>Pseudomonadati</taxon>
        <taxon>Pseudomonadota</taxon>
        <taxon>Gammaproteobacteria</taxon>
        <taxon>Chromatiales</taxon>
        <taxon>Ectothiorhodospiraceae</taxon>
        <taxon>Thioalbus</taxon>
    </lineage>
</organism>
<dbReference type="OrthoDB" id="9801479at2"/>
<feature type="domain" description="Flavodoxin-like" evidence="4">
    <location>
        <begin position="4"/>
        <end position="152"/>
    </location>
</feature>
<comment type="caution">
    <text evidence="5">The sequence shown here is derived from an EMBL/GenBank/DDBJ whole genome shotgun (WGS) entry which is preliminary data.</text>
</comment>
<protein>
    <submittedName>
        <fullName evidence="5">Multimeric flavodoxin WrbA</fullName>
    </submittedName>
</protein>
<dbReference type="InterPro" id="IPR005025">
    <property type="entry name" value="FMN_Rdtase-like_dom"/>
</dbReference>
<dbReference type="SUPFAM" id="SSF52218">
    <property type="entry name" value="Flavoproteins"/>
    <property type="match status" value="1"/>
</dbReference>
<reference evidence="5 6" key="1">
    <citation type="submission" date="2018-07" db="EMBL/GenBank/DDBJ databases">
        <title>Genomic Encyclopedia of Type Strains, Phase IV (KMG-IV): sequencing the most valuable type-strain genomes for metagenomic binning, comparative biology and taxonomic classification.</title>
        <authorList>
            <person name="Goeker M."/>
        </authorList>
    </citation>
    <scope>NUCLEOTIDE SEQUENCE [LARGE SCALE GENOMIC DNA]</scope>
    <source>
        <strain evidence="5 6">DSM 26407</strain>
    </source>
</reference>
<dbReference type="RefSeq" id="WP_114278427.1">
    <property type="nucleotide sequence ID" value="NZ_QPJY01000001.1"/>
</dbReference>
<evidence type="ECO:0000256" key="1">
    <source>
        <dbReference type="ARBA" id="ARBA00001917"/>
    </source>
</evidence>
<dbReference type="InterPro" id="IPR008254">
    <property type="entry name" value="Flavodoxin/NO_synth"/>
</dbReference>
<keyword evidence="2" id="KW-0285">Flavoprotein</keyword>
<dbReference type="GO" id="GO:0010181">
    <property type="term" value="F:FMN binding"/>
    <property type="evidence" value="ECO:0007669"/>
    <property type="project" value="InterPro"/>
</dbReference>
<dbReference type="PANTHER" id="PTHR30546:SF23">
    <property type="entry name" value="FLAVOPROTEIN-LIKE PROTEIN YCP4-RELATED"/>
    <property type="match status" value="1"/>
</dbReference>